<dbReference type="Proteomes" id="UP001629462">
    <property type="component" value="Unassembled WGS sequence"/>
</dbReference>
<reference evidence="1 2" key="1">
    <citation type="journal article" date="2024" name="Chem. Sci.">
        <title>Discovery of megapolipeptins by genome mining of a Burkholderiales bacteria collection.</title>
        <authorList>
            <person name="Paulo B.S."/>
            <person name="Recchia M.J.J."/>
            <person name="Lee S."/>
            <person name="Fergusson C.H."/>
            <person name="Romanowski S.B."/>
            <person name="Hernandez A."/>
            <person name="Krull N."/>
            <person name="Liu D.Y."/>
            <person name="Cavanagh H."/>
            <person name="Bos A."/>
            <person name="Gray C.A."/>
            <person name="Murphy B.T."/>
            <person name="Linington R.G."/>
            <person name="Eustaquio A.S."/>
        </authorList>
    </citation>
    <scope>NUCLEOTIDE SEQUENCE [LARGE SCALE GENOMIC DNA]</scope>
    <source>
        <strain evidence="1 2">RL17-374-BIF-D</strain>
    </source>
</reference>
<evidence type="ECO:0000313" key="2">
    <source>
        <dbReference type="Proteomes" id="UP001629462"/>
    </source>
</evidence>
<sequence length="70" mass="7995">MKNSRYLVLIRILGVGWVRDSVEVTCIIKTYNHPSETSKPNKSCEDLHMIEERSFVSEGNDAQSGSRILR</sequence>
<accession>A0ABW9CCG6</accession>
<organism evidence="1 2">
    <name type="scientific">Caballeronia jiangsuensis</name>
    <dbReference type="NCBI Taxonomy" id="1458357"/>
    <lineage>
        <taxon>Bacteria</taxon>
        <taxon>Pseudomonadati</taxon>
        <taxon>Pseudomonadota</taxon>
        <taxon>Betaproteobacteria</taxon>
        <taxon>Burkholderiales</taxon>
        <taxon>Burkholderiaceae</taxon>
        <taxon>Caballeronia</taxon>
    </lineage>
</organism>
<name>A0ABW9CCG6_9BURK</name>
<comment type="caution">
    <text evidence="1">The sequence shown here is derived from an EMBL/GenBank/DDBJ whole genome shotgun (WGS) entry which is preliminary data.</text>
</comment>
<proteinExistence type="predicted"/>
<dbReference type="EMBL" id="JAQQDB010000001">
    <property type="protein sequence ID" value="MFM0516004.1"/>
    <property type="molecule type" value="Genomic_DNA"/>
</dbReference>
<keyword evidence="2" id="KW-1185">Reference proteome</keyword>
<gene>
    <name evidence="1" type="ORF">PQR08_01130</name>
</gene>
<evidence type="ECO:0008006" key="3">
    <source>
        <dbReference type="Google" id="ProtNLM"/>
    </source>
</evidence>
<protein>
    <recommendedName>
        <fullName evidence="3">Secreted protein</fullName>
    </recommendedName>
</protein>
<evidence type="ECO:0000313" key="1">
    <source>
        <dbReference type="EMBL" id="MFM0516004.1"/>
    </source>
</evidence>